<dbReference type="Proteomes" id="UP000638849">
    <property type="component" value="Unassembled WGS sequence"/>
</dbReference>
<reference evidence="1 2" key="1">
    <citation type="submission" date="2020-12" db="EMBL/GenBank/DDBJ databases">
        <authorList>
            <person name="Kusuma A.B."/>
            <person name="Nouioui I."/>
            <person name="Goodfellow M."/>
        </authorList>
    </citation>
    <scope>NUCLEOTIDE SEQUENCE [LARGE SCALE GENOMIC DNA]</scope>
    <source>
        <strain evidence="1 2">DSM 41764</strain>
    </source>
</reference>
<dbReference type="RefSeq" id="WP_198276226.1">
    <property type="nucleotide sequence ID" value="NZ_BAAAIF010000018.1"/>
</dbReference>
<accession>A0ABS0R6L7</accession>
<evidence type="ECO:0000313" key="2">
    <source>
        <dbReference type="Proteomes" id="UP000638849"/>
    </source>
</evidence>
<sequence length="90" mass="9618">MTATARRTPAQVTADRLAVIAKAVDHLDTTDRATLLDQLTATNIRDHYKSDPVALADTLRAIDADSPTGLRYSGFAGALDLLRAAGKDPR</sequence>
<gene>
    <name evidence="1" type="ORF">JBF12_08505</name>
</gene>
<proteinExistence type="predicted"/>
<comment type="caution">
    <text evidence="1">The sequence shown here is derived from an EMBL/GenBank/DDBJ whole genome shotgun (WGS) entry which is preliminary data.</text>
</comment>
<organism evidence="1 2">
    <name type="scientific">Streptomyces javensis</name>
    <dbReference type="NCBI Taxonomy" id="114698"/>
    <lineage>
        <taxon>Bacteria</taxon>
        <taxon>Bacillati</taxon>
        <taxon>Actinomycetota</taxon>
        <taxon>Actinomycetes</taxon>
        <taxon>Kitasatosporales</taxon>
        <taxon>Streptomycetaceae</taxon>
        <taxon>Streptomyces</taxon>
        <taxon>Streptomyces violaceusniger group</taxon>
    </lineage>
</organism>
<dbReference type="EMBL" id="JAEEAQ010000052">
    <property type="protein sequence ID" value="MBI0313031.1"/>
    <property type="molecule type" value="Genomic_DNA"/>
</dbReference>
<evidence type="ECO:0000313" key="1">
    <source>
        <dbReference type="EMBL" id="MBI0313031.1"/>
    </source>
</evidence>
<protein>
    <submittedName>
        <fullName evidence="1">Uncharacterized protein</fullName>
    </submittedName>
</protein>
<name>A0ABS0R6L7_9ACTN</name>
<keyword evidence="2" id="KW-1185">Reference proteome</keyword>